<dbReference type="RefSeq" id="WP_068751285.1">
    <property type="nucleotide sequence ID" value="NZ_LR214441.1"/>
</dbReference>
<dbReference type="Gene3D" id="3.40.50.150">
    <property type="entry name" value="Vaccinia Virus protein VP39"/>
    <property type="match status" value="1"/>
</dbReference>
<keyword evidence="9" id="KW-1185">Reference proteome</keyword>
<dbReference type="EC" id="2.1.1.297" evidence="5"/>
<dbReference type="GO" id="GO:0102559">
    <property type="term" value="F:peptide chain release factor N(5)-glutamine methyltransferase activity"/>
    <property type="evidence" value="ECO:0007669"/>
    <property type="project" value="UniProtKB-EC"/>
</dbReference>
<dbReference type="Pfam" id="PF17827">
    <property type="entry name" value="PrmC_N"/>
    <property type="match status" value="1"/>
</dbReference>
<keyword evidence="1 5" id="KW-0489">Methyltransferase</keyword>
<name>A0A1C0AMT1_9ACTN</name>
<comment type="caution">
    <text evidence="5">Lacks conserved residue(s) required for the propagation of feature annotation.</text>
</comment>
<dbReference type="Pfam" id="PF05175">
    <property type="entry name" value="MTS"/>
    <property type="match status" value="1"/>
</dbReference>
<evidence type="ECO:0000256" key="3">
    <source>
        <dbReference type="ARBA" id="ARBA00022691"/>
    </source>
</evidence>
<dbReference type="Gene3D" id="1.10.8.10">
    <property type="entry name" value="DNA helicase RuvA subunit, C-terminal domain"/>
    <property type="match status" value="1"/>
</dbReference>
<organism evidence="8 9">
    <name type="scientific">Tessaracoccus lapidicaptus</name>
    <dbReference type="NCBI Taxonomy" id="1427523"/>
    <lineage>
        <taxon>Bacteria</taxon>
        <taxon>Bacillati</taxon>
        <taxon>Actinomycetota</taxon>
        <taxon>Actinomycetes</taxon>
        <taxon>Propionibacteriales</taxon>
        <taxon>Propionibacteriaceae</taxon>
        <taxon>Tessaracoccus</taxon>
    </lineage>
</organism>
<feature type="binding site" evidence="5">
    <location>
        <position position="183"/>
    </location>
    <ligand>
        <name>S-adenosyl-L-methionine</name>
        <dbReference type="ChEBI" id="CHEBI:59789"/>
    </ligand>
</feature>
<dbReference type="NCBIfam" id="TIGR03534">
    <property type="entry name" value="RF_mod_PrmC"/>
    <property type="match status" value="1"/>
</dbReference>
<dbReference type="HAMAP" id="MF_02126">
    <property type="entry name" value="RF_methyltr_PrmC"/>
    <property type="match status" value="1"/>
</dbReference>
<gene>
    <name evidence="5" type="primary">prmC</name>
    <name evidence="8" type="ORF">BCR15_02615</name>
</gene>
<evidence type="ECO:0000313" key="8">
    <source>
        <dbReference type="EMBL" id="OCL34603.1"/>
    </source>
</evidence>
<evidence type="ECO:0000313" key="9">
    <source>
        <dbReference type="Proteomes" id="UP000093501"/>
    </source>
</evidence>
<dbReference type="InterPro" id="IPR050320">
    <property type="entry name" value="N5-glutamine_MTase"/>
</dbReference>
<feature type="binding site" evidence="5">
    <location>
        <position position="141"/>
    </location>
    <ligand>
        <name>S-adenosyl-L-methionine</name>
        <dbReference type="ChEBI" id="CHEBI:59789"/>
    </ligand>
</feature>
<feature type="domain" description="Release factor glutamine methyltransferase N-terminal" evidence="7">
    <location>
        <begin position="8"/>
        <end position="71"/>
    </location>
</feature>
<sequence>MTEAAFEVAAVLARSGSPSPGPEARQLVAHVLGVDVASLIRIDGVTRAQRAAIDALVERRAAGEPLQHLTGEAHFRYETVAVGPGVFIPRPETEVMVGWALDQLAARPADRRRVVELCAGSGAITASLAHELGGLELHAVELSDAALPYLRHNLAGTGADVVHGDMADALPQLDGQVDLVIVNPPYIPETHRALLPSDVVDHDPGLALFSGPDGLDAIRTVVRVAGRLLRAGGLLATEHDDSHAADVVELVAGAGFEDVSSQYDLTGRPRFVTGVRGADGGRIAP</sequence>
<keyword evidence="3 5" id="KW-0949">S-adenosyl-L-methionine</keyword>
<dbReference type="InterPro" id="IPR029063">
    <property type="entry name" value="SAM-dependent_MTases_sf"/>
</dbReference>
<dbReference type="InterPro" id="IPR007848">
    <property type="entry name" value="Small_mtfrase_dom"/>
</dbReference>
<comment type="catalytic activity">
    <reaction evidence="4 5">
        <text>L-glutaminyl-[peptide chain release factor] + S-adenosyl-L-methionine = N(5)-methyl-L-glutaminyl-[peptide chain release factor] + S-adenosyl-L-homocysteine + H(+)</text>
        <dbReference type="Rhea" id="RHEA:42896"/>
        <dbReference type="Rhea" id="RHEA-COMP:10271"/>
        <dbReference type="Rhea" id="RHEA-COMP:10272"/>
        <dbReference type="ChEBI" id="CHEBI:15378"/>
        <dbReference type="ChEBI" id="CHEBI:30011"/>
        <dbReference type="ChEBI" id="CHEBI:57856"/>
        <dbReference type="ChEBI" id="CHEBI:59789"/>
        <dbReference type="ChEBI" id="CHEBI:61891"/>
        <dbReference type="EC" id="2.1.1.297"/>
    </reaction>
</comment>
<evidence type="ECO:0000259" key="7">
    <source>
        <dbReference type="Pfam" id="PF17827"/>
    </source>
</evidence>
<dbReference type="PROSITE" id="PS00092">
    <property type="entry name" value="N6_MTASE"/>
    <property type="match status" value="1"/>
</dbReference>
<evidence type="ECO:0000256" key="2">
    <source>
        <dbReference type="ARBA" id="ARBA00022679"/>
    </source>
</evidence>
<evidence type="ECO:0000256" key="5">
    <source>
        <dbReference type="HAMAP-Rule" id="MF_02126"/>
    </source>
</evidence>
<dbReference type="InterPro" id="IPR019874">
    <property type="entry name" value="RF_methyltr_PrmC"/>
</dbReference>
<evidence type="ECO:0000259" key="6">
    <source>
        <dbReference type="Pfam" id="PF05175"/>
    </source>
</evidence>
<evidence type="ECO:0000256" key="4">
    <source>
        <dbReference type="ARBA" id="ARBA00048391"/>
    </source>
</evidence>
<dbReference type="PANTHER" id="PTHR18895">
    <property type="entry name" value="HEMK METHYLTRANSFERASE"/>
    <property type="match status" value="1"/>
</dbReference>
<evidence type="ECO:0000256" key="1">
    <source>
        <dbReference type="ARBA" id="ARBA00022603"/>
    </source>
</evidence>
<accession>A0A1C0AMT1</accession>
<dbReference type="GO" id="GO:0032259">
    <property type="term" value="P:methylation"/>
    <property type="evidence" value="ECO:0007669"/>
    <property type="project" value="UniProtKB-KW"/>
</dbReference>
<dbReference type="InterPro" id="IPR040758">
    <property type="entry name" value="PrmC_N"/>
</dbReference>
<reference evidence="9" key="1">
    <citation type="submission" date="2016-07" db="EMBL/GenBank/DDBJ databases">
        <authorList>
            <person name="Florea S."/>
            <person name="Webb J.S."/>
            <person name="Jaromczyk J."/>
            <person name="Schardl C.L."/>
        </authorList>
    </citation>
    <scope>NUCLEOTIDE SEQUENCE [LARGE SCALE GENOMIC DNA]</scope>
    <source>
        <strain evidence="9">IPBSL-7</strain>
    </source>
</reference>
<dbReference type="EMBL" id="MBQD01000020">
    <property type="protein sequence ID" value="OCL34603.1"/>
    <property type="molecule type" value="Genomic_DNA"/>
</dbReference>
<protein>
    <recommendedName>
        <fullName evidence="5">Release factor glutamine methyltransferase</fullName>
        <shortName evidence="5">RF MTase</shortName>
        <ecNumber evidence="5">2.1.1.297</ecNumber>
    </recommendedName>
    <alternativeName>
        <fullName evidence="5">N5-glutamine methyltransferase PrmC</fullName>
    </alternativeName>
    <alternativeName>
        <fullName evidence="5">Protein-(glutamine-N5) MTase PrmC</fullName>
    </alternativeName>
    <alternativeName>
        <fullName evidence="5">Protein-glutamine N-methyltransferase PrmC</fullName>
    </alternativeName>
</protein>
<dbReference type="InterPro" id="IPR004556">
    <property type="entry name" value="HemK-like"/>
</dbReference>
<dbReference type="InterPro" id="IPR002052">
    <property type="entry name" value="DNA_methylase_N6_adenine_CS"/>
</dbReference>
<comment type="similarity">
    <text evidence="5">Belongs to the protein N5-glutamine methyltransferase family. PrmC subfamily.</text>
</comment>
<proteinExistence type="inferred from homology"/>
<dbReference type="AlphaFoldDB" id="A0A1C0AMT1"/>
<dbReference type="SUPFAM" id="SSF53335">
    <property type="entry name" value="S-adenosyl-L-methionine-dependent methyltransferases"/>
    <property type="match status" value="1"/>
</dbReference>
<feature type="domain" description="Methyltransferase small" evidence="6">
    <location>
        <begin position="104"/>
        <end position="187"/>
    </location>
</feature>
<comment type="caution">
    <text evidence="8">The sequence shown here is derived from an EMBL/GenBank/DDBJ whole genome shotgun (WGS) entry which is preliminary data.</text>
</comment>
<dbReference type="CDD" id="cd02440">
    <property type="entry name" value="AdoMet_MTases"/>
    <property type="match status" value="1"/>
</dbReference>
<dbReference type="Proteomes" id="UP000093501">
    <property type="component" value="Unassembled WGS sequence"/>
</dbReference>
<keyword evidence="2 5" id="KW-0808">Transferase</keyword>
<dbReference type="GO" id="GO:0003676">
    <property type="term" value="F:nucleic acid binding"/>
    <property type="evidence" value="ECO:0007669"/>
    <property type="project" value="InterPro"/>
</dbReference>
<dbReference type="PANTHER" id="PTHR18895:SF74">
    <property type="entry name" value="MTRF1L RELEASE FACTOR GLUTAMINE METHYLTRANSFERASE"/>
    <property type="match status" value="1"/>
</dbReference>
<feature type="binding site" evidence="5">
    <location>
        <begin position="183"/>
        <end position="186"/>
    </location>
    <ligand>
        <name>substrate</name>
    </ligand>
</feature>
<comment type="function">
    <text evidence="5">Methylates the class 1 translation termination release factors RF1/PrfA and RF2/PrfB on the glutamine residue of the universally conserved GGQ motif.</text>
</comment>
<dbReference type="NCBIfam" id="TIGR00536">
    <property type="entry name" value="hemK_fam"/>
    <property type="match status" value="1"/>
</dbReference>